<reference evidence="3" key="1">
    <citation type="submission" date="2018-05" db="EMBL/GenBank/DDBJ databases">
        <authorList>
            <person name="Lanie J.A."/>
            <person name="Ng W.-L."/>
            <person name="Kazmierczak K.M."/>
            <person name="Andrzejewski T.M."/>
            <person name="Davidsen T.M."/>
            <person name="Wayne K.J."/>
            <person name="Tettelin H."/>
            <person name="Glass J.I."/>
            <person name="Rusch D."/>
            <person name="Podicherti R."/>
            <person name="Tsui H.-C.T."/>
            <person name="Winkler M.E."/>
        </authorList>
    </citation>
    <scope>NUCLEOTIDE SEQUENCE</scope>
</reference>
<protein>
    <recommendedName>
        <fullName evidence="4">AtpZ/AtpI family protein</fullName>
    </recommendedName>
</protein>
<feature type="region of interest" description="Disordered" evidence="1">
    <location>
        <begin position="1"/>
        <end position="23"/>
    </location>
</feature>
<dbReference type="EMBL" id="UINC01003796">
    <property type="protein sequence ID" value="SVA09325.1"/>
    <property type="molecule type" value="Genomic_DNA"/>
</dbReference>
<evidence type="ECO:0000256" key="2">
    <source>
        <dbReference type="SAM" id="Phobius"/>
    </source>
</evidence>
<keyword evidence="2" id="KW-0812">Transmembrane</keyword>
<name>A0A381SZ90_9ZZZZ</name>
<evidence type="ECO:0000313" key="3">
    <source>
        <dbReference type="EMBL" id="SVA09325.1"/>
    </source>
</evidence>
<keyword evidence="2" id="KW-1133">Transmembrane helix</keyword>
<dbReference type="InterPro" id="IPR032820">
    <property type="entry name" value="ATPase_put"/>
</dbReference>
<feature type="transmembrane region" description="Helical" evidence="2">
    <location>
        <begin position="35"/>
        <end position="60"/>
    </location>
</feature>
<accession>A0A381SZ90</accession>
<proteinExistence type="predicted"/>
<dbReference type="AlphaFoldDB" id="A0A381SZ90"/>
<organism evidence="3">
    <name type="scientific">marine metagenome</name>
    <dbReference type="NCBI Taxonomy" id="408172"/>
    <lineage>
        <taxon>unclassified sequences</taxon>
        <taxon>metagenomes</taxon>
        <taxon>ecological metagenomes</taxon>
    </lineage>
</organism>
<gene>
    <name evidence="3" type="ORF">METZ01_LOCUS62179</name>
</gene>
<dbReference type="Pfam" id="PF09527">
    <property type="entry name" value="ATPase_gene1"/>
    <property type="match status" value="1"/>
</dbReference>
<sequence length="97" mass="10313">VRDTPESLTTNSEESCSTHNVSTDSKDGWFATIALLGRVGGIGWFVGITIALGAYGGYWLDRQFGMAPVLTVLGLALGVLAASVGMVRLLSVIRRDR</sequence>
<keyword evidence="2" id="KW-0472">Membrane</keyword>
<evidence type="ECO:0000256" key="1">
    <source>
        <dbReference type="SAM" id="MobiDB-lite"/>
    </source>
</evidence>
<feature type="non-terminal residue" evidence="3">
    <location>
        <position position="1"/>
    </location>
</feature>
<feature type="transmembrane region" description="Helical" evidence="2">
    <location>
        <begin position="66"/>
        <end position="90"/>
    </location>
</feature>
<evidence type="ECO:0008006" key="4">
    <source>
        <dbReference type="Google" id="ProtNLM"/>
    </source>
</evidence>